<keyword evidence="4" id="KW-0812">Transmembrane</keyword>
<accession>A0A2H9TK33</accession>
<dbReference type="GO" id="GO:0006820">
    <property type="term" value="P:monoatomic anion transport"/>
    <property type="evidence" value="ECO:0007669"/>
    <property type="project" value="TreeGrafter"/>
</dbReference>
<keyword evidence="4" id="KW-1133">Transmembrane helix</keyword>
<dbReference type="InterPro" id="IPR006685">
    <property type="entry name" value="MscS_channel_2nd"/>
</dbReference>
<comment type="subcellular location">
    <subcellularLocation>
        <location evidence="1">Membrane</location>
        <topology evidence="1">Multi-pass membrane protein</topology>
    </subcellularLocation>
</comment>
<feature type="transmembrane region" description="Helical" evidence="4">
    <location>
        <begin position="576"/>
        <end position="594"/>
    </location>
</feature>
<dbReference type="InterPro" id="IPR010920">
    <property type="entry name" value="LSM_dom_sf"/>
</dbReference>
<dbReference type="InterPro" id="IPR016688">
    <property type="entry name" value="MscS-like_plants/fungi"/>
</dbReference>
<evidence type="ECO:0000256" key="1">
    <source>
        <dbReference type="ARBA" id="ARBA00004141"/>
    </source>
</evidence>
<protein>
    <recommendedName>
        <fullName evidence="5">Mechanosensitive ion channel MscS domain-containing protein</fullName>
    </recommendedName>
</protein>
<comment type="caution">
    <text evidence="6">The sequence shown here is derived from an EMBL/GenBank/DDBJ whole genome shotgun (WGS) entry which is preliminary data.</text>
</comment>
<dbReference type="Proteomes" id="UP000240830">
    <property type="component" value="Unassembled WGS sequence"/>
</dbReference>
<evidence type="ECO:0000256" key="3">
    <source>
        <dbReference type="SAM" id="MobiDB-lite"/>
    </source>
</evidence>
<dbReference type="OrthoDB" id="544685at2759"/>
<keyword evidence="7" id="KW-1185">Reference proteome</keyword>
<feature type="region of interest" description="Disordered" evidence="3">
    <location>
        <begin position="102"/>
        <end position="133"/>
    </location>
</feature>
<dbReference type="EMBL" id="MTSL01000142">
    <property type="protein sequence ID" value="PJF18121.1"/>
    <property type="molecule type" value="Genomic_DNA"/>
</dbReference>
<dbReference type="PANTHER" id="PTHR31618">
    <property type="entry name" value="MECHANOSENSITIVE ION CHANNEL PROTEIN 5"/>
    <property type="match status" value="1"/>
</dbReference>
<sequence length="835" mass="93630">MERLSSSIVSNGKRLVLRGPMIVAVERLFVDIGVAGLHLVMLALFRFLYCLSLDVSMDESYPISDFMLNRPTGDTMRPPDHDDAASSIGEDEDYEHTAMSINDLTQRKDSPSNTTLSPKSQRDSSSDESPRSSKSVLHRVGKFFFHTGIPSLCLRHMLLCFVLIGFGMLAFFNFPDLEVGHIPVAYTCLILGWGLLGFSITMSAVHFFVVFCHERRLFYNWSFIHYMSELEKFVAVMICIFGFLVALSFDGVQVFTDRWVFGSSGLRYLSIKISIGVFLTAALLAVKRHYMTGLAIAFNYSNYKDRVQESLFADRVLTMLQKSKHTYKFRQKWKVNKSEGATTGRLQSPTSSRFRVGSASEVPVILKTGQISLPNTPAITVQSSVRSAMEIFPPTGGSSPQGTSINGSTVLPPTSPLAKPDGVNTGPPNQTPVISVASYLTESDKKRQFSEFFRLANKMIARFSNVSDYRGEIQAEAKRVSQKLYKYLLPYNRDFLQGQDLSPYIEDEEEFKRAVALIKRNSEGSFQTTSLTLEEANNFAFGAQDLHRAIDGILIELYVTAKSLQTIETALDKVDFFFTVLVAMIMIVVVAIVIGDAVKLLLALSTMLSGAAFAFGTSARNMFESMIFLLVIHPFDVGDRVFVPLGTTTASLATTNASMSGVDALDNLTVAEMHLLSTVFERWDGVKLYVPNHILAGKPIFNIRRSGALFEVQKLHVDFTTPLSKIEELRRRLEDYVRREQADYTDVARVLFDSVENCNRINLCIYFQHTTNWQDMDTQLARRSKMLAFLKETVEHLEISYMPPVQRVALVSTDKLLNGGELRRLLEIGRGKEMV</sequence>
<feature type="transmembrane region" description="Helical" evidence="4">
    <location>
        <begin position="28"/>
        <end position="49"/>
    </location>
</feature>
<evidence type="ECO:0000313" key="6">
    <source>
        <dbReference type="EMBL" id="PJF18121.1"/>
    </source>
</evidence>
<name>A0A2H9TK33_9FUNG</name>
<evidence type="ECO:0000256" key="2">
    <source>
        <dbReference type="ARBA" id="ARBA00008017"/>
    </source>
</evidence>
<feature type="transmembrane region" description="Helical" evidence="4">
    <location>
        <begin position="268"/>
        <end position="286"/>
    </location>
</feature>
<evidence type="ECO:0000313" key="7">
    <source>
        <dbReference type="Proteomes" id="UP000240830"/>
    </source>
</evidence>
<dbReference type="SUPFAM" id="SSF50182">
    <property type="entry name" value="Sm-like ribonucleoproteins"/>
    <property type="match status" value="1"/>
</dbReference>
<reference evidence="6 7" key="1">
    <citation type="submission" date="2016-10" db="EMBL/GenBank/DDBJ databases">
        <title>The genome of Paramicrosporidium saccamoebae is the missing link in understanding Cryptomycota and Microsporidia evolution.</title>
        <authorList>
            <person name="Quandt C.A."/>
            <person name="Beaudet D."/>
            <person name="Corsaro D."/>
            <person name="Michel R."/>
            <person name="Corradi N."/>
            <person name="James T."/>
        </authorList>
    </citation>
    <scope>NUCLEOTIDE SEQUENCE [LARGE SCALE GENOMIC DNA]</scope>
    <source>
        <strain evidence="6 7">KSL3</strain>
    </source>
</reference>
<feature type="transmembrane region" description="Helical" evidence="4">
    <location>
        <begin position="233"/>
        <end position="256"/>
    </location>
</feature>
<dbReference type="AlphaFoldDB" id="A0A2H9TK33"/>
<dbReference type="GO" id="GO:0005886">
    <property type="term" value="C:plasma membrane"/>
    <property type="evidence" value="ECO:0007669"/>
    <property type="project" value="TreeGrafter"/>
</dbReference>
<comment type="similarity">
    <text evidence="2">Belongs to the MscS (TC 1.A.23) family.</text>
</comment>
<dbReference type="PANTHER" id="PTHR31618:SF1">
    <property type="entry name" value="EF-HAND DOMAIN-CONTAINING PROTEIN"/>
    <property type="match status" value="1"/>
</dbReference>
<feature type="transmembrane region" description="Helical" evidence="4">
    <location>
        <begin position="184"/>
        <end position="212"/>
    </location>
</feature>
<organism evidence="6 7">
    <name type="scientific">Paramicrosporidium saccamoebae</name>
    <dbReference type="NCBI Taxonomy" id="1246581"/>
    <lineage>
        <taxon>Eukaryota</taxon>
        <taxon>Fungi</taxon>
        <taxon>Fungi incertae sedis</taxon>
        <taxon>Cryptomycota</taxon>
        <taxon>Cryptomycota incertae sedis</taxon>
        <taxon>Paramicrosporidium</taxon>
    </lineage>
</organism>
<gene>
    <name evidence="6" type="ORF">PSACC_02067</name>
</gene>
<proteinExistence type="inferred from homology"/>
<dbReference type="Pfam" id="PF00924">
    <property type="entry name" value="MS_channel_2nd"/>
    <property type="match status" value="1"/>
</dbReference>
<evidence type="ECO:0000256" key="4">
    <source>
        <dbReference type="SAM" id="Phobius"/>
    </source>
</evidence>
<dbReference type="GO" id="GO:0008381">
    <property type="term" value="F:mechanosensitive monoatomic ion channel activity"/>
    <property type="evidence" value="ECO:0007669"/>
    <property type="project" value="TreeGrafter"/>
</dbReference>
<keyword evidence="4" id="KW-0472">Membrane</keyword>
<feature type="compositionally biased region" description="Basic and acidic residues" evidence="3">
    <location>
        <begin position="120"/>
        <end position="131"/>
    </location>
</feature>
<feature type="domain" description="Mechanosensitive ion channel MscS" evidence="5">
    <location>
        <begin position="621"/>
        <end position="704"/>
    </location>
</feature>
<evidence type="ECO:0000259" key="5">
    <source>
        <dbReference type="Pfam" id="PF00924"/>
    </source>
</evidence>
<feature type="transmembrane region" description="Helical" evidence="4">
    <location>
        <begin position="152"/>
        <end position="172"/>
    </location>
</feature>